<evidence type="ECO:0000256" key="4">
    <source>
        <dbReference type="ARBA" id="ARBA00023098"/>
    </source>
</evidence>
<dbReference type="PROSITE" id="PS51635">
    <property type="entry name" value="PNPLA"/>
    <property type="match status" value="1"/>
</dbReference>
<dbReference type="GO" id="GO:0005739">
    <property type="term" value="C:mitochondrion"/>
    <property type="evidence" value="ECO:0007669"/>
    <property type="project" value="TreeGrafter"/>
</dbReference>
<keyword evidence="4" id="KW-0443">Lipid metabolism</keyword>
<reference evidence="7" key="1">
    <citation type="submission" date="2023-03" db="EMBL/GenBank/DDBJ databases">
        <authorList>
            <person name="Steffen K."/>
            <person name="Cardenas P."/>
        </authorList>
    </citation>
    <scope>NUCLEOTIDE SEQUENCE</scope>
</reference>
<dbReference type="InterPro" id="IPR002641">
    <property type="entry name" value="PNPLA_dom"/>
</dbReference>
<protein>
    <submittedName>
        <fullName evidence="7">85/88 kDa calcium-independent phospholipase A2</fullName>
    </submittedName>
</protein>
<dbReference type="Pfam" id="PF01734">
    <property type="entry name" value="Patatin"/>
    <property type="match status" value="1"/>
</dbReference>
<proteinExistence type="predicted"/>
<dbReference type="Proteomes" id="UP001174909">
    <property type="component" value="Unassembled WGS sequence"/>
</dbReference>
<dbReference type="GO" id="GO:0047499">
    <property type="term" value="F:calcium-independent phospholipase A2 activity"/>
    <property type="evidence" value="ECO:0007669"/>
    <property type="project" value="InterPro"/>
</dbReference>
<dbReference type="GO" id="GO:0052816">
    <property type="term" value="F:long-chain fatty acyl-CoA hydrolase activity"/>
    <property type="evidence" value="ECO:0007669"/>
    <property type="project" value="TreeGrafter"/>
</dbReference>
<evidence type="ECO:0000256" key="3">
    <source>
        <dbReference type="ARBA" id="ARBA00023043"/>
    </source>
</evidence>
<dbReference type="InterPro" id="IPR016035">
    <property type="entry name" value="Acyl_Trfase/lysoPLipase"/>
</dbReference>
<keyword evidence="8" id="KW-1185">Reference proteome</keyword>
<dbReference type="EMBL" id="CASHTH010001478">
    <property type="protein sequence ID" value="CAI8015911.1"/>
    <property type="molecule type" value="Genomic_DNA"/>
</dbReference>
<keyword evidence="3" id="KW-0040">ANK repeat</keyword>
<evidence type="ECO:0000256" key="2">
    <source>
        <dbReference type="ARBA" id="ARBA00022801"/>
    </source>
</evidence>
<comment type="caution">
    <text evidence="7">The sequence shown here is derived from an EMBL/GenBank/DDBJ whole genome shotgun (WGS) entry which is preliminary data.</text>
</comment>
<evidence type="ECO:0000256" key="1">
    <source>
        <dbReference type="ARBA" id="ARBA00022737"/>
    </source>
</evidence>
<name>A0AA35WG03_GEOBA</name>
<comment type="caution">
    <text evidence="5">Lacks conserved residue(s) required for the propagation of feature annotation.</text>
</comment>
<dbReference type="Gene3D" id="3.40.1090.10">
    <property type="entry name" value="Cytosolic phospholipase A2 catalytic domain"/>
    <property type="match status" value="1"/>
</dbReference>
<dbReference type="PANTHER" id="PTHR24139">
    <property type="entry name" value="CALCIUM-INDEPENDENT PHOSPHOLIPASE A2"/>
    <property type="match status" value="1"/>
</dbReference>
<organism evidence="7 8">
    <name type="scientific">Geodia barretti</name>
    <name type="common">Barrett's horny sponge</name>
    <dbReference type="NCBI Taxonomy" id="519541"/>
    <lineage>
        <taxon>Eukaryota</taxon>
        <taxon>Metazoa</taxon>
        <taxon>Porifera</taxon>
        <taxon>Demospongiae</taxon>
        <taxon>Heteroscleromorpha</taxon>
        <taxon>Tetractinellida</taxon>
        <taxon>Astrophorina</taxon>
        <taxon>Geodiidae</taxon>
        <taxon>Geodia</taxon>
    </lineage>
</organism>
<dbReference type="AlphaFoldDB" id="A0AA35WG03"/>
<gene>
    <name evidence="7" type="ORF">GBAR_LOCUS9834</name>
</gene>
<feature type="short sequence motif" description="GXGXXG" evidence="5">
    <location>
        <begin position="21"/>
        <end position="26"/>
    </location>
</feature>
<keyword evidence="1" id="KW-0677">Repeat</keyword>
<evidence type="ECO:0000259" key="6">
    <source>
        <dbReference type="PROSITE" id="PS51635"/>
    </source>
</evidence>
<evidence type="ECO:0000313" key="8">
    <source>
        <dbReference type="Proteomes" id="UP001174909"/>
    </source>
</evidence>
<evidence type="ECO:0000313" key="7">
    <source>
        <dbReference type="EMBL" id="CAI8015911.1"/>
    </source>
</evidence>
<dbReference type="GO" id="GO:0006629">
    <property type="term" value="P:lipid metabolic process"/>
    <property type="evidence" value="ECO:0007669"/>
    <property type="project" value="UniProtKB-KW"/>
</dbReference>
<dbReference type="InterPro" id="IPR047148">
    <property type="entry name" value="PLPL9"/>
</dbReference>
<feature type="domain" description="PNPLA" evidence="6">
    <location>
        <begin position="17"/>
        <end position="138"/>
    </location>
</feature>
<accession>A0AA35WG03</accession>
<dbReference type="GO" id="GO:2000304">
    <property type="term" value="P:positive regulation of ceramide biosynthetic process"/>
    <property type="evidence" value="ECO:0007669"/>
    <property type="project" value="TreeGrafter"/>
</dbReference>
<evidence type="ECO:0000256" key="5">
    <source>
        <dbReference type="PROSITE-ProRule" id="PRU01161"/>
    </source>
</evidence>
<dbReference type="SUPFAM" id="SSF52151">
    <property type="entry name" value="FabD/lysophospholipase-like"/>
    <property type="match status" value="1"/>
</dbReference>
<dbReference type="PANTHER" id="PTHR24139:SF34">
    <property type="entry name" value="85_88 KDA CALCIUM-INDEPENDENT PHOSPHOLIPASE A2"/>
    <property type="match status" value="1"/>
</dbReference>
<sequence length="138" mass="15730">MQRKELVRYRATGARILSLDGGGMKGLIEIDVLEQLEQETGKKIPELFDWIVATSTGAIIVLGLLYAKKSLQEIRQLYYRLKDDVFASPRFGMAYNTSALEELLVDLFGTEMTMEHDSHSMPKYVCLCVYKMCILNKN</sequence>
<keyword evidence="2" id="KW-0378">Hydrolase</keyword>